<dbReference type="OMA" id="LRYWRED"/>
<dbReference type="GeneID" id="97237755"/>
<dbReference type="KEGG" id="spri:SPRI_1170"/>
<reference evidence="1 2" key="1">
    <citation type="submission" date="2015-08" db="EMBL/GenBank/DDBJ databases">
        <title>Genome sequence of the pristinamycin over-producing bacterium Streptomyces pristinaespiralis HCCB10218.</title>
        <authorList>
            <person name="Tian J."/>
            <person name="Yang J."/>
            <person name="Li L."/>
            <person name="Ruan L."/>
            <person name="Wei W."/>
            <person name="Zheng G."/>
            <person name="Wei Z."/>
            <person name="Yang S."/>
            <person name="Ge M."/>
            <person name="Jiang W."/>
            <person name="Lu Y."/>
        </authorList>
    </citation>
    <scope>NUCLEOTIDE SEQUENCE [LARGE SCALE GENOMIC DNA]</scope>
    <source>
        <strain evidence="1 2">HCCB 10218</strain>
    </source>
</reference>
<dbReference type="EMBL" id="CP011340">
    <property type="protein sequence ID" value="ALC19476.1"/>
    <property type="molecule type" value="Genomic_DNA"/>
</dbReference>
<dbReference type="RefSeq" id="WP_005309241.1">
    <property type="nucleotide sequence ID" value="NZ_CP011340.1"/>
</dbReference>
<name>A0A0M4D7Z3_STRPR</name>
<dbReference type="PATRIC" id="fig|38300.4.peg.1251"/>
<dbReference type="OrthoDB" id="3375452at2"/>
<dbReference type="AlphaFoldDB" id="A0A0M4D7Z3"/>
<sequence>MVNAEQPHTGIQLPTGSWWDWDVIAWDAGRFTLAAGYDLTYHHGLELVFGEPLYVSCPFAFLDPVFRAVSPEQAAAMARQLGAEPPVLVAFEADAGGTEPVSCLVAAERLDVVHEPVLRYWREDAPPGQRYAPWVRPPEGR</sequence>
<accession>A0A0M4D7Z3</accession>
<organism evidence="1">
    <name type="scientific">Streptomyces pristinaespiralis</name>
    <dbReference type="NCBI Taxonomy" id="38300"/>
    <lineage>
        <taxon>Bacteria</taxon>
        <taxon>Bacillati</taxon>
        <taxon>Actinomycetota</taxon>
        <taxon>Actinomycetes</taxon>
        <taxon>Kitasatosporales</taxon>
        <taxon>Streptomycetaceae</taxon>
        <taxon>Streptomyces</taxon>
    </lineage>
</organism>
<gene>
    <name evidence="1" type="ORF">SPRI_1170</name>
</gene>
<dbReference type="Proteomes" id="UP000060513">
    <property type="component" value="Chromosome"/>
</dbReference>
<dbReference type="STRING" id="38300.SPRI_1170"/>
<evidence type="ECO:0000313" key="2">
    <source>
        <dbReference type="Proteomes" id="UP000060513"/>
    </source>
</evidence>
<proteinExistence type="predicted"/>
<evidence type="ECO:0000313" key="1">
    <source>
        <dbReference type="EMBL" id="ALC19476.1"/>
    </source>
</evidence>
<protein>
    <submittedName>
        <fullName evidence="1">Uncharacterized protein</fullName>
    </submittedName>
</protein>